<protein>
    <recommendedName>
        <fullName evidence="3">Condensation domain-containing protein</fullName>
    </recommendedName>
</protein>
<evidence type="ECO:0008006" key="3">
    <source>
        <dbReference type="Google" id="ProtNLM"/>
    </source>
</evidence>
<dbReference type="EMBL" id="FMCU01000023">
    <property type="protein sequence ID" value="SCF47659.1"/>
    <property type="molecule type" value="Genomic_DNA"/>
</dbReference>
<proteinExistence type="predicted"/>
<keyword evidence="2" id="KW-1185">Reference proteome</keyword>
<sequence>MTTRLRPGATAVRDIYSFLADLGMDCDVNPCTAFAGTVDPARAADAAGWRDLVTRLGLTRALADLVEVAERDVVVTFAPRPEPVIGDPAELVTGYHNSHPLRLDEAAHLALWSAGDGEYVVFVKFSHLIVDGTDVVDLLRHVRAWLRGDEPPGRPGSRYRHHERTVRQYAALPAADPDEVVRALGDLPEPGRKGIPTISASDERWLPLRAGVTFDELLSAVTDALLPVLGGGLILQYPYSRWDFATKGGYYVEIKPLVVRAGDAAQYTPEHFAKTREAQEALGRFTMSGIGALARAFTRGRMPRIVVSDTTFMRPEPGRWRWIPVRSARVFEDLKFLADRSWPGPPLLRMQYKPGFLSPGTATDVLYRLEQRIGASGGTP</sequence>
<dbReference type="SUPFAM" id="SSF52777">
    <property type="entry name" value="CoA-dependent acyltransferases"/>
    <property type="match status" value="1"/>
</dbReference>
<dbReference type="AlphaFoldDB" id="A0A1C5AQZ5"/>
<name>A0A1C5AQZ5_9ACTN</name>
<reference evidence="2" key="1">
    <citation type="submission" date="2016-06" db="EMBL/GenBank/DDBJ databases">
        <authorList>
            <person name="Varghese N."/>
            <person name="Submissions Spin"/>
        </authorList>
    </citation>
    <scope>NUCLEOTIDE SEQUENCE [LARGE SCALE GENOMIC DNA]</scope>
    <source>
        <strain evidence="2">DSM 44100</strain>
    </source>
</reference>
<gene>
    <name evidence="1" type="ORF">GA0070216_12329</name>
</gene>
<accession>A0A1C5AQZ5</accession>
<evidence type="ECO:0000313" key="2">
    <source>
        <dbReference type="Proteomes" id="UP000198797"/>
    </source>
</evidence>
<dbReference type="OrthoDB" id="3991935at2"/>
<dbReference type="STRING" id="121616.GA0070216_12329"/>
<dbReference type="Proteomes" id="UP000198797">
    <property type="component" value="Unassembled WGS sequence"/>
</dbReference>
<organism evidence="1 2">
    <name type="scientific">Micromonospora matsumotoense</name>
    <dbReference type="NCBI Taxonomy" id="121616"/>
    <lineage>
        <taxon>Bacteria</taxon>
        <taxon>Bacillati</taxon>
        <taxon>Actinomycetota</taxon>
        <taxon>Actinomycetes</taxon>
        <taxon>Micromonosporales</taxon>
        <taxon>Micromonosporaceae</taxon>
        <taxon>Micromonospora</taxon>
    </lineage>
</organism>
<dbReference type="RefSeq" id="WP_091252917.1">
    <property type="nucleotide sequence ID" value="NZ_FMCU01000023.1"/>
</dbReference>
<evidence type="ECO:0000313" key="1">
    <source>
        <dbReference type="EMBL" id="SCF47659.1"/>
    </source>
</evidence>